<reference evidence="2" key="1">
    <citation type="submission" date="2016-05" db="EMBL/GenBank/DDBJ databases">
        <title>Comparative genomics of biotechnologically important yeasts.</title>
        <authorList>
            <consortium name="DOE Joint Genome Institute"/>
            <person name="Riley R."/>
            <person name="Haridas S."/>
            <person name="Wolfe K.H."/>
            <person name="Lopes M.R."/>
            <person name="Hittinger C.T."/>
            <person name="Goker M."/>
            <person name="Salamov A."/>
            <person name="Wisecaver J."/>
            <person name="Long T.M."/>
            <person name="Aerts A.L."/>
            <person name="Barry K."/>
            <person name="Choi C."/>
            <person name="Clum A."/>
            <person name="Coughlan A.Y."/>
            <person name="Deshpande S."/>
            <person name="Douglass A.P."/>
            <person name="Hanson S.J."/>
            <person name="Klenk H.-P."/>
            <person name="Labutti K."/>
            <person name="Lapidus A."/>
            <person name="Lindquist E."/>
            <person name="Lipzen A."/>
            <person name="Meier-Kolthoff J.P."/>
            <person name="Ohm R.A."/>
            <person name="Otillar R.P."/>
            <person name="Pangilinan J."/>
            <person name="Peng Y."/>
            <person name="Rokas A."/>
            <person name="Rosa C.A."/>
            <person name="Scheuner C."/>
            <person name="Sibirny A.A."/>
            <person name="Slot J.C."/>
            <person name="Stielow J.B."/>
            <person name="Sun H."/>
            <person name="Kurtzman C.P."/>
            <person name="Blackwell M."/>
            <person name="Grigoriev I.V."/>
            <person name="Jeffries T.W."/>
        </authorList>
    </citation>
    <scope>NUCLEOTIDE SEQUENCE [LARGE SCALE GENOMIC DNA]</scope>
    <source>
        <strain evidence="2">NRRL Y-2460</strain>
    </source>
</reference>
<accession>A0A1E4TZV5</accession>
<proteinExistence type="predicted"/>
<organism evidence="1 2">
    <name type="scientific">Pachysolen tannophilus NRRL Y-2460</name>
    <dbReference type="NCBI Taxonomy" id="669874"/>
    <lineage>
        <taxon>Eukaryota</taxon>
        <taxon>Fungi</taxon>
        <taxon>Dikarya</taxon>
        <taxon>Ascomycota</taxon>
        <taxon>Saccharomycotina</taxon>
        <taxon>Pichiomycetes</taxon>
        <taxon>Pachysolenaceae</taxon>
        <taxon>Pachysolen</taxon>
    </lineage>
</organism>
<dbReference type="EMBL" id="KV454012">
    <property type="protein sequence ID" value="ODV97264.1"/>
    <property type="molecule type" value="Genomic_DNA"/>
</dbReference>
<dbReference type="Proteomes" id="UP000094236">
    <property type="component" value="Unassembled WGS sequence"/>
</dbReference>
<evidence type="ECO:0000313" key="2">
    <source>
        <dbReference type="Proteomes" id="UP000094236"/>
    </source>
</evidence>
<name>A0A1E4TZV5_PACTA</name>
<gene>
    <name evidence="1" type="ORF">PACTADRAFT_1835</name>
</gene>
<protein>
    <submittedName>
        <fullName evidence="1">Uncharacterized protein</fullName>
    </submittedName>
</protein>
<keyword evidence="2" id="KW-1185">Reference proteome</keyword>
<sequence>MNSFSSNLKKLVSPNAVNENKFEICDQTFIYLTNETRESLLIVYTNPNVKNFDESLLRKNLETLYKSIMANNTLSKLIHLIEKDVFYLISKLGLHSDSSNCLYYPSVELIQQALLLMKILIDNYSYEIFGEYNLKISKILNFTVLNILKYLNNIKKNVSNLTLTNYLSFVKTLTEFCLNKNDFIVSDWFLNLVHDEYCKNTLPSADNNSECCFPIYEILSNCLYLSNENSLIIESLLDLIKISNHNKQLRNWLLLSSFPKVIVTGILKNFNKICSNNLFAHSRNDNDIKDFIKYIDLLQNVIRLSDKEIVQHLFLSVFHNLFFDQILISLEEKDDEKKDRNDNYAVCLIITLEKFTNTGFKIFDDYFLALFNGHDRFRAYLFYSLLLTNQEENFLIFNLILDLFIKILKNNEKNKEIIKGIFTKNNYYMDKIDKIENEDILKNFRINSAELHKNENICLSVSLFEKSKLRIYSSLYENNAHKDEIRNDIKNDIENNFFYYYFDITKIFPMILSLLFIKSFENNTQINIKINEILLILTCSLNCKLVNFFTHNDIINGDKETHFELILNYLYQNYKHYKHYQSFGSEMSFTDVLDKLKNMFISAHQDDTVTLTPYLIKYFNEFQNKQIIIIQSNLDSFPQLYLEIYACNRLIDMMERNCVRITQH</sequence>
<dbReference type="AlphaFoldDB" id="A0A1E4TZV5"/>
<dbReference type="OrthoDB" id="3980856at2759"/>
<evidence type="ECO:0000313" key="1">
    <source>
        <dbReference type="EMBL" id="ODV97264.1"/>
    </source>
</evidence>